<organism evidence="2 3">
    <name type="scientific">Terrabacter carboxydivorans</name>
    <dbReference type="NCBI Taxonomy" id="619730"/>
    <lineage>
        <taxon>Bacteria</taxon>
        <taxon>Bacillati</taxon>
        <taxon>Actinomycetota</taxon>
        <taxon>Actinomycetes</taxon>
        <taxon>Micrococcales</taxon>
        <taxon>Intrasporangiaceae</taxon>
        <taxon>Terrabacter</taxon>
    </lineage>
</organism>
<accession>A0ABP5ZBR0</accession>
<feature type="transmembrane region" description="Helical" evidence="1">
    <location>
        <begin position="97"/>
        <end position="121"/>
    </location>
</feature>
<proteinExistence type="predicted"/>
<evidence type="ECO:0000313" key="2">
    <source>
        <dbReference type="EMBL" id="GAA2494482.1"/>
    </source>
</evidence>
<keyword evidence="2" id="KW-0378">Hydrolase</keyword>
<dbReference type="InterPro" id="IPR007404">
    <property type="entry name" value="YdjM-like"/>
</dbReference>
<evidence type="ECO:0000313" key="3">
    <source>
        <dbReference type="Proteomes" id="UP001500730"/>
    </source>
</evidence>
<comment type="caution">
    <text evidence="2">The sequence shown here is derived from an EMBL/GenBank/DDBJ whole genome shotgun (WGS) entry which is preliminary data.</text>
</comment>
<dbReference type="EMBL" id="BAAARE010000017">
    <property type="protein sequence ID" value="GAA2494482.1"/>
    <property type="molecule type" value="Genomic_DNA"/>
</dbReference>
<keyword evidence="1" id="KW-1133">Transmembrane helix</keyword>
<protein>
    <submittedName>
        <fullName evidence="2">Metal-dependent hydrolase</fullName>
    </submittedName>
</protein>
<name>A0ABP5ZBR0_9MICO</name>
<dbReference type="Pfam" id="PF04307">
    <property type="entry name" value="YdjM"/>
    <property type="match status" value="2"/>
</dbReference>
<keyword evidence="3" id="KW-1185">Reference proteome</keyword>
<dbReference type="RefSeq" id="WP_344256376.1">
    <property type="nucleotide sequence ID" value="NZ_BAAARE010000017.1"/>
</dbReference>
<feature type="transmembrane region" description="Helical" evidence="1">
    <location>
        <begin position="128"/>
        <end position="148"/>
    </location>
</feature>
<keyword evidence="1" id="KW-0812">Transmembrane</keyword>
<sequence>MLGRTHALSGAVAVLALTPLLRAHGVTVEDWAVPVAAVTAAGAAILPDVDHAHATPARSLGPISAGLAWCVGRLSGGHRNGTHSFVGLAAFTGLSVWLTHVGGLPLGLFLSFLFAIAAAALRVNMVRATVGHTLLCLVMGAMLVRGAVLDSFPVEVVPWAVATGVTVHLLGDMATVQGCPLFWPVHRHRYNYLALSTDHAVERYVVGPALMLAAAWLVVTMAGGVDVIGPALGTTWRTVQSLVPG</sequence>
<dbReference type="GO" id="GO:0016787">
    <property type="term" value="F:hydrolase activity"/>
    <property type="evidence" value="ECO:0007669"/>
    <property type="project" value="UniProtKB-KW"/>
</dbReference>
<evidence type="ECO:0000256" key="1">
    <source>
        <dbReference type="SAM" id="Phobius"/>
    </source>
</evidence>
<keyword evidence="1" id="KW-0472">Membrane</keyword>
<reference evidence="3" key="1">
    <citation type="journal article" date="2019" name="Int. J. Syst. Evol. Microbiol.">
        <title>The Global Catalogue of Microorganisms (GCM) 10K type strain sequencing project: providing services to taxonomists for standard genome sequencing and annotation.</title>
        <authorList>
            <consortium name="The Broad Institute Genomics Platform"/>
            <consortium name="The Broad Institute Genome Sequencing Center for Infectious Disease"/>
            <person name="Wu L."/>
            <person name="Ma J."/>
        </authorList>
    </citation>
    <scope>NUCLEOTIDE SEQUENCE [LARGE SCALE GENOMIC DNA]</scope>
    <source>
        <strain evidence="3">JCM 16259</strain>
    </source>
</reference>
<dbReference type="Proteomes" id="UP001500730">
    <property type="component" value="Unassembled WGS sequence"/>
</dbReference>
<gene>
    <name evidence="2" type="ORF">GCM10009858_35600</name>
</gene>
<feature type="transmembrane region" description="Helical" evidence="1">
    <location>
        <begin position="160"/>
        <end position="183"/>
    </location>
</feature>
<feature type="transmembrane region" description="Helical" evidence="1">
    <location>
        <begin position="204"/>
        <end position="225"/>
    </location>
</feature>